<reference evidence="6 7" key="1">
    <citation type="submission" date="2018-06" db="EMBL/GenBank/DDBJ databases">
        <title>Genomic Encyclopedia of Archaeal and Bacterial Type Strains, Phase II (KMG-II): from individual species to whole genera.</title>
        <authorList>
            <person name="Goeker M."/>
        </authorList>
    </citation>
    <scope>NUCLEOTIDE SEQUENCE [LARGE SCALE GENOMIC DNA]</scope>
    <source>
        <strain evidence="6 7">DSM 21851</strain>
    </source>
</reference>
<dbReference type="GO" id="GO:0016020">
    <property type="term" value="C:membrane"/>
    <property type="evidence" value="ECO:0007669"/>
    <property type="project" value="UniProtKB-SubCell"/>
</dbReference>
<sequence length="140" mass="15414">MKKTKILYWVFTGLFAFIMLGSAIPDILVVPMAVQGFKEMGLPAYLVPFLGWAKLFGVGAMLIPGLPRLKEWAYAGLMIDLVGATYCVYSAGKTPTDWLPMLVFLGLGAASYFFYHKKQETVALGSSGTGFWQPNSFRTV</sequence>
<keyword evidence="3 5" id="KW-1133">Transmembrane helix</keyword>
<keyword evidence="4 5" id="KW-0472">Membrane</keyword>
<name>A0A327WXA8_LARAB</name>
<evidence type="ECO:0000256" key="2">
    <source>
        <dbReference type="ARBA" id="ARBA00022692"/>
    </source>
</evidence>
<proteinExistence type="predicted"/>
<dbReference type="EMBL" id="QLMC01000003">
    <property type="protein sequence ID" value="RAJ97783.1"/>
    <property type="molecule type" value="Genomic_DNA"/>
</dbReference>
<evidence type="ECO:0000313" key="6">
    <source>
        <dbReference type="EMBL" id="RAJ97783.1"/>
    </source>
</evidence>
<evidence type="ECO:0000313" key="7">
    <source>
        <dbReference type="Proteomes" id="UP000248790"/>
    </source>
</evidence>
<gene>
    <name evidence="6" type="ORF">LX87_02688</name>
</gene>
<feature type="transmembrane region" description="Helical" evidence="5">
    <location>
        <begin position="72"/>
        <end position="92"/>
    </location>
</feature>
<keyword evidence="7" id="KW-1185">Reference proteome</keyword>
<dbReference type="Pfam" id="PF13564">
    <property type="entry name" value="DoxX_2"/>
    <property type="match status" value="1"/>
</dbReference>
<organism evidence="6 7">
    <name type="scientific">Larkinella arboricola</name>
    <dbReference type="NCBI Taxonomy" id="643671"/>
    <lineage>
        <taxon>Bacteria</taxon>
        <taxon>Pseudomonadati</taxon>
        <taxon>Bacteroidota</taxon>
        <taxon>Cytophagia</taxon>
        <taxon>Cytophagales</taxon>
        <taxon>Spirosomataceae</taxon>
        <taxon>Larkinella</taxon>
    </lineage>
</organism>
<dbReference type="InterPro" id="IPR016944">
    <property type="entry name" value="UCP030066"/>
</dbReference>
<evidence type="ECO:0000256" key="3">
    <source>
        <dbReference type="ARBA" id="ARBA00022989"/>
    </source>
</evidence>
<feature type="transmembrane region" description="Helical" evidence="5">
    <location>
        <begin position="98"/>
        <end position="115"/>
    </location>
</feature>
<dbReference type="RefSeq" id="WP_111628746.1">
    <property type="nucleotide sequence ID" value="NZ_QLMC01000003.1"/>
</dbReference>
<accession>A0A327WXA8</accession>
<evidence type="ECO:0000256" key="4">
    <source>
        <dbReference type="ARBA" id="ARBA00023136"/>
    </source>
</evidence>
<dbReference type="PIRSF" id="PIRSF030066">
    <property type="entry name" value="UCP030066"/>
    <property type="match status" value="1"/>
</dbReference>
<evidence type="ECO:0000256" key="1">
    <source>
        <dbReference type="ARBA" id="ARBA00004141"/>
    </source>
</evidence>
<comment type="caution">
    <text evidence="6">The sequence shown here is derived from an EMBL/GenBank/DDBJ whole genome shotgun (WGS) entry which is preliminary data.</text>
</comment>
<evidence type="ECO:0000256" key="5">
    <source>
        <dbReference type="SAM" id="Phobius"/>
    </source>
</evidence>
<dbReference type="InterPro" id="IPR032808">
    <property type="entry name" value="DoxX"/>
</dbReference>
<dbReference type="AlphaFoldDB" id="A0A327WXA8"/>
<dbReference type="OrthoDB" id="7960583at2"/>
<dbReference type="Proteomes" id="UP000248790">
    <property type="component" value="Unassembled WGS sequence"/>
</dbReference>
<feature type="transmembrane region" description="Helical" evidence="5">
    <location>
        <begin position="7"/>
        <end position="30"/>
    </location>
</feature>
<feature type="transmembrane region" description="Helical" evidence="5">
    <location>
        <begin position="42"/>
        <end position="63"/>
    </location>
</feature>
<protein>
    <submittedName>
        <fullName evidence="6">DoxX-like protein</fullName>
    </submittedName>
</protein>
<keyword evidence="2 5" id="KW-0812">Transmembrane</keyword>
<comment type="subcellular location">
    <subcellularLocation>
        <location evidence="1">Membrane</location>
        <topology evidence="1">Multi-pass membrane protein</topology>
    </subcellularLocation>
</comment>